<comment type="caution">
    <text evidence="1">The sequence shown here is derived from an EMBL/GenBank/DDBJ whole genome shotgun (WGS) entry which is preliminary data.</text>
</comment>
<accession>A0A0V0ZH59</accession>
<evidence type="ECO:0000313" key="2">
    <source>
        <dbReference type="Proteomes" id="UP000054783"/>
    </source>
</evidence>
<reference evidence="1 2" key="1">
    <citation type="submission" date="2015-01" db="EMBL/GenBank/DDBJ databases">
        <title>Evolution of Trichinella species and genotypes.</title>
        <authorList>
            <person name="Korhonen P.K."/>
            <person name="Edoardo P."/>
            <person name="Giuseppe L.R."/>
            <person name="Gasser R.B."/>
        </authorList>
    </citation>
    <scope>NUCLEOTIDE SEQUENCE [LARGE SCALE GENOMIC DNA]</scope>
    <source>
        <strain evidence="1">ISS2496</strain>
    </source>
</reference>
<evidence type="ECO:0000313" key="1">
    <source>
        <dbReference type="EMBL" id="KRY11849.1"/>
    </source>
</evidence>
<proteinExistence type="predicted"/>
<dbReference type="EMBL" id="JYDQ01000181">
    <property type="protein sequence ID" value="KRY11849.1"/>
    <property type="molecule type" value="Genomic_DNA"/>
</dbReference>
<keyword evidence="2" id="KW-1185">Reference proteome</keyword>
<dbReference type="AlphaFoldDB" id="A0A0V0ZH59"/>
<dbReference type="Proteomes" id="UP000054783">
    <property type="component" value="Unassembled WGS sequence"/>
</dbReference>
<protein>
    <submittedName>
        <fullName evidence="1">Uncharacterized protein</fullName>
    </submittedName>
</protein>
<sequence length="64" mass="6950">MGRVKRLFLNKHSTPTPIKRSTLTDLVYSLRILTSAFLVRSASSQSVFRRVPSLSIGGASACGL</sequence>
<name>A0A0V0ZH59_9BILA</name>
<gene>
    <name evidence="1" type="ORF">T12_1759</name>
</gene>
<organism evidence="1 2">
    <name type="scientific">Trichinella patagoniensis</name>
    <dbReference type="NCBI Taxonomy" id="990121"/>
    <lineage>
        <taxon>Eukaryota</taxon>
        <taxon>Metazoa</taxon>
        <taxon>Ecdysozoa</taxon>
        <taxon>Nematoda</taxon>
        <taxon>Enoplea</taxon>
        <taxon>Dorylaimia</taxon>
        <taxon>Trichinellida</taxon>
        <taxon>Trichinellidae</taxon>
        <taxon>Trichinella</taxon>
    </lineage>
</organism>